<feature type="region of interest" description="Disordered" evidence="1">
    <location>
        <begin position="105"/>
        <end position="143"/>
    </location>
</feature>
<protein>
    <submittedName>
        <fullName evidence="2">Uncharacterized protein</fullName>
    </submittedName>
</protein>
<dbReference type="AlphaFoldDB" id="A0AAF0EHE0"/>
<feature type="region of interest" description="Disordered" evidence="1">
    <location>
        <begin position="1"/>
        <end position="59"/>
    </location>
</feature>
<keyword evidence="3" id="KW-1185">Reference proteome</keyword>
<proteinExistence type="predicted"/>
<feature type="compositionally biased region" description="Low complexity" evidence="1">
    <location>
        <begin position="252"/>
        <end position="264"/>
    </location>
</feature>
<feature type="compositionally biased region" description="Polar residues" evidence="1">
    <location>
        <begin position="105"/>
        <end position="125"/>
    </location>
</feature>
<accession>A0AAF0EHE0</accession>
<evidence type="ECO:0000313" key="2">
    <source>
        <dbReference type="EMBL" id="WFD24468.1"/>
    </source>
</evidence>
<gene>
    <name evidence="2" type="ORF">MEQU1_003170</name>
</gene>
<evidence type="ECO:0000313" key="3">
    <source>
        <dbReference type="Proteomes" id="UP001214415"/>
    </source>
</evidence>
<sequence>MSSVTSAIKDAILPSDSNKETDVAAPEVPETTPTVADPALVGRSAGENMTEHTTVYTNATPDVLESADHQVMTEAVPITHTPVPDYNETPRAAPAITGGDLYSILGQSQPVSSTESQPVTEQPSLQRDPVPNAYSSEIPSGEQAWTVRNTDAYTSMSAGAATGDATKDVASSTEAPTAPAGQGSVEDQFEPTSEQAWSVRGPASNLVSKGPHEHASHLNSDAAGNVAVEDNGALKADDLAAAPGAATSQGQSAVSGAAQAPGQAKDTVTGTATDAEGAVTGKASQATDAKDAVTGKASQATDAAKSTAEKPKKMGLVQKVKKALKIGKKTK</sequence>
<name>A0AAF0EHE0_9BASI</name>
<dbReference type="EMBL" id="CP119905">
    <property type="protein sequence ID" value="WFD24468.1"/>
    <property type="molecule type" value="Genomic_DNA"/>
</dbReference>
<feature type="region of interest" description="Disordered" evidence="1">
    <location>
        <begin position="164"/>
        <end position="197"/>
    </location>
</feature>
<feature type="region of interest" description="Disordered" evidence="1">
    <location>
        <begin position="252"/>
        <end position="331"/>
    </location>
</feature>
<feature type="compositionally biased region" description="Basic residues" evidence="1">
    <location>
        <begin position="319"/>
        <end position="331"/>
    </location>
</feature>
<organism evidence="2 3">
    <name type="scientific">Malassezia equina</name>
    <dbReference type="NCBI Taxonomy" id="1381935"/>
    <lineage>
        <taxon>Eukaryota</taxon>
        <taxon>Fungi</taxon>
        <taxon>Dikarya</taxon>
        <taxon>Basidiomycota</taxon>
        <taxon>Ustilaginomycotina</taxon>
        <taxon>Malasseziomycetes</taxon>
        <taxon>Malasseziales</taxon>
        <taxon>Malasseziaceae</taxon>
        <taxon>Malassezia</taxon>
    </lineage>
</organism>
<reference evidence="2" key="1">
    <citation type="submission" date="2023-03" db="EMBL/GenBank/DDBJ databases">
        <title>Mating type loci evolution in Malassezia.</title>
        <authorList>
            <person name="Coelho M.A."/>
        </authorList>
    </citation>
    <scope>NUCLEOTIDE SEQUENCE</scope>
    <source>
        <strain evidence="2">CBS 12830</strain>
    </source>
</reference>
<evidence type="ECO:0000256" key="1">
    <source>
        <dbReference type="SAM" id="MobiDB-lite"/>
    </source>
</evidence>
<dbReference type="Proteomes" id="UP001214415">
    <property type="component" value="Chromosome 6"/>
</dbReference>